<feature type="compositionally biased region" description="Basic residues" evidence="1">
    <location>
        <begin position="75"/>
        <end position="104"/>
    </location>
</feature>
<dbReference type="Proteomes" id="UP000192257">
    <property type="component" value="Unassembled WGS sequence"/>
</dbReference>
<dbReference type="GeneID" id="39989370"/>
<comment type="caution">
    <text evidence="2">The sequence shown here is derived from an EMBL/GenBank/DDBJ whole genome shotgun (WGS) entry which is preliminary data.</text>
</comment>
<name>A0A1X0NKI5_9TRYP</name>
<feature type="compositionally biased region" description="Polar residues" evidence="1">
    <location>
        <begin position="8"/>
        <end position="21"/>
    </location>
</feature>
<organism evidence="2 3">
    <name type="scientific">Trypanosoma theileri</name>
    <dbReference type="NCBI Taxonomy" id="67003"/>
    <lineage>
        <taxon>Eukaryota</taxon>
        <taxon>Discoba</taxon>
        <taxon>Euglenozoa</taxon>
        <taxon>Kinetoplastea</taxon>
        <taxon>Metakinetoplastina</taxon>
        <taxon>Trypanosomatida</taxon>
        <taxon>Trypanosomatidae</taxon>
        <taxon>Trypanosoma</taxon>
    </lineage>
</organism>
<gene>
    <name evidence="2" type="ORF">TM35_000381760</name>
</gene>
<keyword evidence="3" id="KW-1185">Reference proteome</keyword>
<evidence type="ECO:0000313" key="2">
    <source>
        <dbReference type="EMBL" id="ORC85101.1"/>
    </source>
</evidence>
<accession>A0A1X0NKI5</accession>
<dbReference type="AlphaFoldDB" id="A0A1X0NKI5"/>
<protein>
    <submittedName>
        <fullName evidence="2">Uncharacterized protein</fullName>
    </submittedName>
</protein>
<dbReference type="RefSeq" id="XP_028879167.1">
    <property type="nucleotide sequence ID" value="XM_029029590.1"/>
</dbReference>
<evidence type="ECO:0000313" key="3">
    <source>
        <dbReference type="Proteomes" id="UP000192257"/>
    </source>
</evidence>
<feature type="compositionally biased region" description="Low complexity" evidence="1">
    <location>
        <begin position="124"/>
        <end position="135"/>
    </location>
</feature>
<evidence type="ECO:0000256" key="1">
    <source>
        <dbReference type="SAM" id="MobiDB-lite"/>
    </source>
</evidence>
<dbReference type="VEuPathDB" id="TriTrypDB:TM35_000381760"/>
<feature type="region of interest" description="Disordered" evidence="1">
    <location>
        <begin position="1"/>
        <end position="135"/>
    </location>
</feature>
<proteinExistence type="predicted"/>
<dbReference type="EMBL" id="NBCO01000038">
    <property type="protein sequence ID" value="ORC85101.1"/>
    <property type="molecule type" value="Genomic_DNA"/>
</dbReference>
<sequence length="223" mass="25103">MGIGYDNRYSSIGNRSSSTTPVLGYSHSMGRNNKVSETKFRTARARSQCHNSGLGSAAKDFQERPAQGSGVRGNSRSRRTTRQSNHKRNGKRRKVNHNNHKRYGKYSSAIRNDGSLRKERSFGPRRGSSGRTRSRPTVINTVRETCRSNGTPTQHGVISRPLSRNIKRIGTPHIINLRELGKWAAEQWDTPETATQHFGVPFKGHNILRRSHRTRVATSDEEA</sequence>
<reference evidence="2 3" key="1">
    <citation type="submission" date="2017-03" db="EMBL/GenBank/DDBJ databases">
        <title>An alternative strategy for trypanosome survival in the mammalian bloodstream revealed through genome and transcriptome analysis of the ubiquitous bovine parasite Trypanosoma (Megatrypanum) theileri.</title>
        <authorList>
            <person name="Kelly S."/>
            <person name="Ivens A."/>
            <person name="Mott A."/>
            <person name="O'Neill E."/>
            <person name="Emms D."/>
            <person name="Macleod O."/>
            <person name="Voorheis P."/>
            <person name="Matthews J."/>
            <person name="Matthews K."/>
            <person name="Carrington M."/>
        </authorList>
    </citation>
    <scope>NUCLEOTIDE SEQUENCE [LARGE SCALE GENOMIC DNA]</scope>
    <source>
        <strain evidence="2">Edinburgh</strain>
    </source>
</reference>